<evidence type="ECO:0000256" key="1">
    <source>
        <dbReference type="ARBA" id="ARBA00022729"/>
    </source>
</evidence>
<keyword evidence="4" id="KW-1185">Reference proteome</keyword>
<reference evidence="3 4" key="1">
    <citation type="submission" date="2016-10" db="EMBL/GenBank/DDBJ databases">
        <authorList>
            <person name="de Groot N.N."/>
        </authorList>
    </citation>
    <scope>NUCLEOTIDE SEQUENCE [LARGE SCALE GENOMIC DNA]</scope>
    <source>
        <strain evidence="3 4">CGMCC 1.10825</strain>
    </source>
</reference>
<feature type="domain" description="Secretion system C-terminal sorting" evidence="2">
    <location>
        <begin position="444"/>
        <end position="513"/>
    </location>
</feature>
<dbReference type="EMBL" id="FNXE01000003">
    <property type="protein sequence ID" value="SEH60165.1"/>
    <property type="molecule type" value="Genomic_DNA"/>
</dbReference>
<dbReference type="Proteomes" id="UP000199634">
    <property type="component" value="Unassembled WGS sequence"/>
</dbReference>
<keyword evidence="1" id="KW-0732">Signal</keyword>
<gene>
    <name evidence="3" type="ORF">SAMN02927937_00433</name>
</gene>
<dbReference type="STRING" id="1159016.SAMN02927937_00433"/>
<protein>
    <submittedName>
        <fullName evidence="3">Por secretion system C-terminal sorting domain-containing protein</fullName>
    </submittedName>
</protein>
<dbReference type="NCBIfam" id="TIGR04183">
    <property type="entry name" value="Por_Secre_tail"/>
    <property type="match status" value="1"/>
</dbReference>
<organism evidence="3 4">
    <name type="scientific">Paenimyroides marinum</name>
    <dbReference type="NCBI Taxonomy" id="1159016"/>
    <lineage>
        <taxon>Bacteria</taxon>
        <taxon>Pseudomonadati</taxon>
        <taxon>Bacteroidota</taxon>
        <taxon>Flavobacteriia</taxon>
        <taxon>Flavobacteriales</taxon>
        <taxon>Flavobacteriaceae</taxon>
        <taxon>Paenimyroides</taxon>
    </lineage>
</organism>
<dbReference type="Pfam" id="PF18962">
    <property type="entry name" value="Por_Secre_tail"/>
    <property type="match status" value="1"/>
</dbReference>
<name>A0A1H6JK92_9FLAO</name>
<evidence type="ECO:0000313" key="3">
    <source>
        <dbReference type="EMBL" id="SEH60165.1"/>
    </source>
</evidence>
<accession>A0A1H6JK92</accession>
<proteinExistence type="predicted"/>
<dbReference type="PANTHER" id="PTHR42754">
    <property type="entry name" value="ENDOGLUCANASE"/>
    <property type="match status" value="1"/>
</dbReference>
<evidence type="ECO:0000313" key="4">
    <source>
        <dbReference type="Proteomes" id="UP000199634"/>
    </source>
</evidence>
<dbReference type="PANTHER" id="PTHR42754:SF1">
    <property type="entry name" value="LIPOPROTEIN"/>
    <property type="match status" value="1"/>
</dbReference>
<sequence length="515" mass="56957">MKKHLLFLLFGVSAFSGYSQKVVWEKTIGGAHADYLFDMVPTLDYGFLLAGSSLSDKSGVKSQKGQGNLDYFLWKMDKSGDEEWQLSFGGEGQDILKSIYPTADMGYILGGYSNSGKSETKTSENKGKNDLWIIKINARGDQEWQQSYGGDGDDRLVQIKQVKGGGYVIAGTTNSGKNDQKAEDKFGGLDYWIIKTDKQGKVEWERSFGGIYNDEPRTIVETENGFVIGGVSNSPASGNKLKEGYGGYDLWILELDNKGNKLNEYVLGSENDDQLNEILINEDKSGYTLTGNTYSENGTGNLTVKAEKGSDFFVINTDNNFSPTSQYGFDLEGSEFLTSTDVTANKNLLLSGYKADEKTGKKSYVAIEVNNDGEITWEKELSTSGDDLLRKTVITRDGGLVFAGNSTGKSAQYKTSVQGRDDYWVVKLGPKEEIKQPEIKIEAFPNPTDGFTQIVINHEYKEGVVNVYDLNGRLLHTEQLKYDMVAVDLSRYAMGTYVINIKTDVVNTSVKVIKN</sequence>
<dbReference type="OrthoDB" id="9811934at2"/>
<dbReference type="AlphaFoldDB" id="A0A1H6JK92"/>
<dbReference type="RefSeq" id="WP_091095836.1">
    <property type="nucleotide sequence ID" value="NZ_FNXE01000003.1"/>
</dbReference>
<dbReference type="InterPro" id="IPR026444">
    <property type="entry name" value="Secre_tail"/>
</dbReference>
<evidence type="ECO:0000259" key="2">
    <source>
        <dbReference type="Pfam" id="PF18962"/>
    </source>
</evidence>